<organism evidence="1">
    <name type="scientific">freshwater metagenome</name>
    <dbReference type="NCBI Taxonomy" id="449393"/>
    <lineage>
        <taxon>unclassified sequences</taxon>
        <taxon>metagenomes</taxon>
        <taxon>ecological metagenomes</taxon>
    </lineage>
</organism>
<protein>
    <submittedName>
        <fullName evidence="1">Unannotated protein</fullName>
    </submittedName>
</protein>
<accession>A0A6J7TWW7</accession>
<evidence type="ECO:0000313" key="1">
    <source>
        <dbReference type="EMBL" id="CAB5057017.1"/>
    </source>
</evidence>
<name>A0A6J7TWW7_9ZZZZ</name>
<reference evidence="1" key="1">
    <citation type="submission" date="2020-05" db="EMBL/GenBank/DDBJ databases">
        <authorList>
            <person name="Chiriac C."/>
            <person name="Salcher M."/>
            <person name="Ghai R."/>
            <person name="Kavagutti S V."/>
        </authorList>
    </citation>
    <scope>NUCLEOTIDE SEQUENCE</scope>
</reference>
<proteinExistence type="predicted"/>
<sequence length="42" mass="4333">MIGTYVKSAGGVSVDPYVLSVPAKFVVPPVNAVRPAPEPPPE</sequence>
<dbReference type="EMBL" id="CAFBQH010000143">
    <property type="protein sequence ID" value="CAB5057017.1"/>
    <property type="molecule type" value="Genomic_DNA"/>
</dbReference>
<dbReference type="AlphaFoldDB" id="A0A6J7TWW7"/>
<gene>
    <name evidence="1" type="ORF">UFOPK4293_01590</name>
</gene>